<dbReference type="PROSITE" id="PS50949">
    <property type="entry name" value="HTH_GNTR"/>
    <property type="match status" value="1"/>
</dbReference>
<dbReference type="PANTHER" id="PTHR44846">
    <property type="entry name" value="MANNOSYL-D-GLYCERATE TRANSPORT/METABOLISM SYSTEM REPRESSOR MNGR-RELATED"/>
    <property type="match status" value="1"/>
</dbReference>
<accession>F8GPR9</accession>
<dbReference type="KEGG" id="cnc:CNE_2c16000"/>
<name>F8GPR9_CUPNN</name>
<dbReference type="EMBL" id="CP002878">
    <property type="protein sequence ID" value="AEI80556.1"/>
    <property type="molecule type" value="Genomic_DNA"/>
</dbReference>
<dbReference type="InterPro" id="IPR011663">
    <property type="entry name" value="UTRA"/>
</dbReference>
<dbReference type="SUPFAM" id="SSF64288">
    <property type="entry name" value="Chorismate lyase-like"/>
    <property type="match status" value="1"/>
</dbReference>
<evidence type="ECO:0000256" key="2">
    <source>
        <dbReference type="ARBA" id="ARBA00023125"/>
    </source>
</evidence>
<feature type="domain" description="HTH gntR-type" evidence="4">
    <location>
        <begin position="18"/>
        <end position="86"/>
    </location>
</feature>
<dbReference type="PRINTS" id="PR00035">
    <property type="entry name" value="HTHGNTR"/>
</dbReference>
<dbReference type="GO" id="GO:0003700">
    <property type="term" value="F:DNA-binding transcription factor activity"/>
    <property type="evidence" value="ECO:0007669"/>
    <property type="project" value="InterPro"/>
</dbReference>
<evidence type="ECO:0000259" key="4">
    <source>
        <dbReference type="PROSITE" id="PS50949"/>
    </source>
</evidence>
<dbReference type="GO" id="GO:0045892">
    <property type="term" value="P:negative regulation of DNA-templated transcription"/>
    <property type="evidence" value="ECO:0007669"/>
    <property type="project" value="TreeGrafter"/>
</dbReference>
<dbReference type="SUPFAM" id="SSF46785">
    <property type="entry name" value="Winged helix' DNA-binding domain"/>
    <property type="match status" value="1"/>
</dbReference>
<keyword evidence="1" id="KW-0805">Transcription regulation</keyword>
<dbReference type="Gene3D" id="1.10.10.10">
    <property type="entry name" value="Winged helix-like DNA-binding domain superfamily/Winged helix DNA-binding domain"/>
    <property type="match status" value="1"/>
</dbReference>
<dbReference type="Pfam" id="PF00392">
    <property type="entry name" value="GntR"/>
    <property type="match status" value="1"/>
</dbReference>
<keyword evidence="2" id="KW-0238">DNA-binding</keyword>
<dbReference type="InterPro" id="IPR036390">
    <property type="entry name" value="WH_DNA-bd_sf"/>
</dbReference>
<dbReference type="SMART" id="SM00345">
    <property type="entry name" value="HTH_GNTR"/>
    <property type="match status" value="1"/>
</dbReference>
<dbReference type="InterPro" id="IPR036388">
    <property type="entry name" value="WH-like_DNA-bd_sf"/>
</dbReference>
<evidence type="ECO:0000313" key="6">
    <source>
        <dbReference type="Proteomes" id="UP000006798"/>
    </source>
</evidence>
<gene>
    <name evidence="5" type="ordered locus">CNE_2c16000</name>
</gene>
<dbReference type="InterPro" id="IPR050679">
    <property type="entry name" value="Bact_HTH_transcr_reg"/>
</dbReference>
<organism evidence="5 6">
    <name type="scientific">Cupriavidus necator (strain ATCC 43291 / DSM 13513 / CCUG 52238 / LMG 8453 / N-1)</name>
    <name type="common">Ralstonia eutropha</name>
    <dbReference type="NCBI Taxonomy" id="1042878"/>
    <lineage>
        <taxon>Bacteria</taxon>
        <taxon>Pseudomonadati</taxon>
        <taxon>Pseudomonadota</taxon>
        <taxon>Betaproteobacteria</taxon>
        <taxon>Burkholderiales</taxon>
        <taxon>Burkholderiaceae</taxon>
        <taxon>Cupriavidus</taxon>
    </lineage>
</organism>
<dbReference type="Gene3D" id="3.40.1410.10">
    <property type="entry name" value="Chorismate lyase-like"/>
    <property type="match status" value="1"/>
</dbReference>
<dbReference type="Proteomes" id="UP000006798">
    <property type="component" value="Chromosome 2"/>
</dbReference>
<protein>
    <submittedName>
        <fullName evidence="5">Transcriptional regulator GntR family</fullName>
    </submittedName>
</protein>
<dbReference type="GO" id="GO:0003677">
    <property type="term" value="F:DNA binding"/>
    <property type="evidence" value="ECO:0007669"/>
    <property type="project" value="UniProtKB-KW"/>
</dbReference>
<dbReference type="InterPro" id="IPR000524">
    <property type="entry name" value="Tscrpt_reg_HTH_GntR"/>
</dbReference>
<evidence type="ECO:0000313" key="5">
    <source>
        <dbReference type="EMBL" id="AEI80556.1"/>
    </source>
</evidence>
<proteinExistence type="predicted"/>
<dbReference type="SMART" id="SM00866">
    <property type="entry name" value="UTRA"/>
    <property type="match status" value="1"/>
</dbReference>
<evidence type="ECO:0000256" key="3">
    <source>
        <dbReference type="ARBA" id="ARBA00023163"/>
    </source>
</evidence>
<dbReference type="CDD" id="cd07377">
    <property type="entry name" value="WHTH_GntR"/>
    <property type="match status" value="1"/>
</dbReference>
<dbReference type="PANTHER" id="PTHR44846:SF17">
    <property type="entry name" value="GNTR-FAMILY TRANSCRIPTIONAL REGULATOR"/>
    <property type="match status" value="1"/>
</dbReference>
<sequence length="259" mass="28582">MRVNPRSMVVTRQAVMNKSNPAEISRQLIEGITTGRYAVGSLLPTEFELCEQYQASRYTIRAVLQELQQLGLVSRRKNVGTRVESARPRPVFRPSLASVDDLVQFGAEHLRVVQSVEEVAVPADVAAEIGCAPGARWLRISSLRMDGGKDGTPMAWTDVYVDPAYAEIGEMVRESPDTLVSTLIESRYDRQIAEIYQDVRAVAVSDRRVADALRLDPGAAALKIVRRYMDAAGETFEVSVTVHPADSFSVSMRLQRSAG</sequence>
<evidence type="ECO:0000256" key="1">
    <source>
        <dbReference type="ARBA" id="ARBA00023015"/>
    </source>
</evidence>
<keyword evidence="3" id="KW-0804">Transcription</keyword>
<dbReference type="Pfam" id="PF07702">
    <property type="entry name" value="UTRA"/>
    <property type="match status" value="1"/>
</dbReference>
<dbReference type="AlphaFoldDB" id="F8GPR9"/>
<reference evidence="5 6" key="1">
    <citation type="journal article" date="2011" name="J. Bacteriol.">
        <title>Complete genome sequence of the type strain Cupriavidus necator N-1.</title>
        <authorList>
            <person name="Poehlein A."/>
            <person name="Kusian B."/>
            <person name="Friedrich B."/>
            <person name="Daniel R."/>
            <person name="Bowien B."/>
        </authorList>
    </citation>
    <scope>NUCLEOTIDE SEQUENCE [LARGE SCALE GENOMIC DNA]</scope>
    <source>
        <strain evidence="6">ATCC 43291 / DSM 13513 / CCUG 52238 / LMG 8453 / N-1</strain>
    </source>
</reference>
<dbReference type="InterPro" id="IPR028978">
    <property type="entry name" value="Chorismate_lyase_/UTRA_dom_sf"/>
</dbReference>
<dbReference type="HOGENOM" id="CLU_063236_3_2_4"/>